<evidence type="ECO:0000313" key="8">
    <source>
        <dbReference type="EMBL" id="KAL2267247.1"/>
    </source>
</evidence>
<evidence type="ECO:0000313" key="9">
    <source>
        <dbReference type="Proteomes" id="UP001600064"/>
    </source>
</evidence>
<keyword evidence="7" id="KW-0732">Signal</keyword>
<evidence type="ECO:0000256" key="5">
    <source>
        <dbReference type="SAM" id="MobiDB-lite"/>
    </source>
</evidence>
<feature type="region of interest" description="Disordered" evidence="5">
    <location>
        <begin position="300"/>
        <end position="319"/>
    </location>
</feature>
<keyword evidence="2 6" id="KW-0812">Transmembrane</keyword>
<comment type="caution">
    <text evidence="8">The sequence shown here is derived from an EMBL/GenBank/DDBJ whole genome shotgun (WGS) entry which is preliminary data.</text>
</comment>
<dbReference type="CDD" id="cd12087">
    <property type="entry name" value="TM_EGFR-like"/>
    <property type="match status" value="1"/>
</dbReference>
<sequence>MTMRADMLDRLPRPTALLLVSSILQLTSARTVPKLPRKTPEPAATIPHRLLNVQPWPLRPTPPPGARLLAFRRRQLENNTICGYIGGDAALPATCGAGSHCVVDTEHNVVGCCPDGIGSCTTGVFTGCVDANSGPQTEVNPYIYSCTGSDVCYRNVFEGGYSQFGCGTASDLAATVLNSASGATGTLARPTVSVSLTDSVSTLAEPTTLGTISSSRTSSSTSTSSSSPSSSSSSSSSSASESSTSTSDSPTAATSGATAPSWTETSNYRTGAIVGGTIGGLAVLIALVALAFFFLRRRNANPAPTRPRHGLCGPLARGRGRLRDGTPGPAFYHDAPPQAPMAAAAYGPGVVPQHPADRSRLPPLATSSAPRMPFQNEPSPVEQHDPENPFAYGASVVSPSSYPPYSAGVASGLSDPSPMQHYPGPHSAFGSPYAAGGGLLNGLNPLLLNRGAERHLESDQIPLTSAPGGVGDREGGDLSYGYHAALGRIGEEEEEDDNGDERAARAWNARNPGFGGAGYSDRAPAGTALSSSSMGQYQQQEQPLGEGVREGGPTEGRPLWQQNRRQSRNLMWM</sequence>
<feature type="region of interest" description="Disordered" evidence="5">
    <location>
        <begin position="350"/>
        <end position="383"/>
    </location>
</feature>
<reference evidence="8 9" key="1">
    <citation type="journal article" date="2024" name="Commun. Biol.">
        <title>Comparative genomic analysis of thermophilic fungi reveals convergent evolutionary adaptations and gene losses.</title>
        <authorList>
            <person name="Steindorff A.S."/>
            <person name="Aguilar-Pontes M.V."/>
            <person name="Robinson A.J."/>
            <person name="Andreopoulos B."/>
            <person name="LaButti K."/>
            <person name="Kuo A."/>
            <person name="Mondo S."/>
            <person name="Riley R."/>
            <person name="Otillar R."/>
            <person name="Haridas S."/>
            <person name="Lipzen A."/>
            <person name="Grimwood J."/>
            <person name="Schmutz J."/>
            <person name="Clum A."/>
            <person name="Reid I.D."/>
            <person name="Moisan M.C."/>
            <person name="Butler G."/>
            <person name="Nguyen T.T.M."/>
            <person name="Dewar K."/>
            <person name="Conant G."/>
            <person name="Drula E."/>
            <person name="Henrissat B."/>
            <person name="Hansel C."/>
            <person name="Singer S."/>
            <person name="Hutchinson M.I."/>
            <person name="de Vries R.P."/>
            <person name="Natvig D.O."/>
            <person name="Powell A.J."/>
            <person name="Tsang A."/>
            <person name="Grigoriev I.V."/>
        </authorList>
    </citation>
    <scope>NUCLEOTIDE SEQUENCE [LARGE SCALE GENOMIC DNA]</scope>
    <source>
        <strain evidence="8 9">ATCC 22073</strain>
    </source>
</reference>
<evidence type="ECO:0000256" key="4">
    <source>
        <dbReference type="ARBA" id="ARBA00023136"/>
    </source>
</evidence>
<dbReference type="InterPro" id="IPR051694">
    <property type="entry name" value="Immunoregulatory_rcpt-like"/>
</dbReference>
<protein>
    <submittedName>
        <fullName evidence="8">Uncharacterized protein</fullName>
    </submittedName>
</protein>
<keyword evidence="9" id="KW-1185">Reference proteome</keyword>
<evidence type="ECO:0000256" key="6">
    <source>
        <dbReference type="SAM" id="Phobius"/>
    </source>
</evidence>
<dbReference type="GeneID" id="98125667"/>
<evidence type="ECO:0000256" key="2">
    <source>
        <dbReference type="ARBA" id="ARBA00022692"/>
    </source>
</evidence>
<feature type="signal peptide" evidence="7">
    <location>
        <begin position="1"/>
        <end position="29"/>
    </location>
</feature>
<proteinExistence type="predicted"/>
<gene>
    <name evidence="8" type="ORF">VTJ83DRAFT_4524</name>
</gene>
<evidence type="ECO:0000256" key="7">
    <source>
        <dbReference type="SAM" id="SignalP"/>
    </source>
</evidence>
<accession>A0ABR4DA65</accession>
<dbReference type="Proteomes" id="UP001600064">
    <property type="component" value="Unassembled WGS sequence"/>
</dbReference>
<dbReference type="EMBL" id="JAZGUE010000004">
    <property type="protein sequence ID" value="KAL2267247.1"/>
    <property type="molecule type" value="Genomic_DNA"/>
</dbReference>
<feature type="region of interest" description="Disordered" evidence="5">
    <location>
        <begin position="489"/>
        <end position="573"/>
    </location>
</feature>
<evidence type="ECO:0000256" key="3">
    <source>
        <dbReference type="ARBA" id="ARBA00022989"/>
    </source>
</evidence>
<comment type="subcellular location">
    <subcellularLocation>
        <location evidence="1">Membrane</location>
        <topology evidence="1">Single-pass membrane protein</topology>
    </subcellularLocation>
</comment>
<feature type="chain" id="PRO_5046540196" evidence="7">
    <location>
        <begin position="30"/>
        <end position="573"/>
    </location>
</feature>
<evidence type="ECO:0000256" key="1">
    <source>
        <dbReference type="ARBA" id="ARBA00004167"/>
    </source>
</evidence>
<dbReference type="PANTHER" id="PTHR15549">
    <property type="entry name" value="PAIRED IMMUNOGLOBULIN-LIKE TYPE 2 RECEPTOR"/>
    <property type="match status" value="1"/>
</dbReference>
<feature type="compositionally biased region" description="Polar residues" evidence="5">
    <location>
        <begin position="528"/>
        <end position="542"/>
    </location>
</feature>
<organism evidence="8 9">
    <name type="scientific">Remersonia thermophila</name>
    <dbReference type="NCBI Taxonomy" id="72144"/>
    <lineage>
        <taxon>Eukaryota</taxon>
        <taxon>Fungi</taxon>
        <taxon>Dikarya</taxon>
        <taxon>Ascomycota</taxon>
        <taxon>Pezizomycotina</taxon>
        <taxon>Sordariomycetes</taxon>
        <taxon>Sordariomycetidae</taxon>
        <taxon>Sordariales</taxon>
        <taxon>Sordariales incertae sedis</taxon>
        <taxon>Remersonia</taxon>
    </lineage>
</organism>
<keyword evidence="3 6" id="KW-1133">Transmembrane helix</keyword>
<dbReference type="RefSeq" id="XP_070865974.1">
    <property type="nucleotide sequence ID" value="XM_071011023.1"/>
</dbReference>
<feature type="region of interest" description="Disordered" evidence="5">
    <location>
        <begin position="207"/>
        <end position="263"/>
    </location>
</feature>
<feature type="compositionally biased region" description="Low complexity" evidence="5">
    <location>
        <begin position="213"/>
        <end position="261"/>
    </location>
</feature>
<feature type="transmembrane region" description="Helical" evidence="6">
    <location>
        <begin position="273"/>
        <end position="295"/>
    </location>
</feature>
<name>A0ABR4DA65_9PEZI</name>
<keyword evidence="4 6" id="KW-0472">Membrane</keyword>